<keyword evidence="7" id="KW-1185">Reference proteome</keyword>
<feature type="domain" description="LTD" evidence="5">
    <location>
        <begin position="2108"/>
        <end position="2235"/>
    </location>
</feature>
<feature type="domain" description="LTD" evidence="5">
    <location>
        <begin position="581"/>
        <end position="741"/>
    </location>
</feature>
<evidence type="ECO:0000259" key="4">
    <source>
        <dbReference type="PROSITE" id="PS51820"/>
    </source>
</evidence>
<dbReference type="SMART" id="SM00112">
    <property type="entry name" value="CA"/>
    <property type="match status" value="3"/>
</dbReference>
<dbReference type="GO" id="GO:0005509">
    <property type="term" value="F:calcium ion binding"/>
    <property type="evidence" value="ECO:0007669"/>
    <property type="project" value="InterPro"/>
</dbReference>
<accession>A0A6M1RIZ8</accession>
<dbReference type="Gene3D" id="2.60.120.1560">
    <property type="match status" value="1"/>
</dbReference>
<dbReference type="RefSeq" id="WP_165107881.1">
    <property type="nucleotide sequence ID" value="NZ_JAAKYA010000066.1"/>
</dbReference>
<keyword evidence="2" id="KW-1133">Transmembrane helix</keyword>
<dbReference type="Gene3D" id="2.60.40.1260">
    <property type="entry name" value="Lamin Tail domain"/>
    <property type="match status" value="4"/>
</dbReference>
<dbReference type="InterPro" id="IPR014867">
    <property type="entry name" value="Spore_coat_CotH_CotH2/3/7"/>
</dbReference>
<keyword evidence="2" id="KW-0472">Membrane</keyword>
<dbReference type="NCBIfam" id="NF041940">
    <property type="entry name" value="choice_anch_X"/>
    <property type="match status" value="1"/>
</dbReference>
<comment type="caution">
    <text evidence="6">The sequence shown here is derived from an EMBL/GenBank/DDBJ whole genome shotgun (WGS) entry which is preliminary data.</text>
</comment>
<protein>
    <submittedName>
        <fullName evidence="6">Uncharacterized protein</fullName>
    </submittedName>
</protein>
<dbReference type="CDD" id="cd11304">
    <property type="entry name" value="Cadherin_repeat"/>
    <property type="match status" value="1"/>
</dbReference>
<dbReference type="Gene3D" id="2.60.40.1220">
    <property type="match status" value="1"/>
</dbReference>
<dbReference type="SUPFAM" id="SSF74853">
    <property type="entry name" value="Lamin A/C globular tail domain"/>
    <property type="match status" value="6"/>
</dbReference>
<dbReference type="Gene3D" id="2.60.120.200">
    <property type="match status" value="1"/>
</dbReference>
<evidence type="ECO:0000259" key="3">
    <source>
        <dbReference type="PROSITE" id="PS50268"/>
    </source>
</evidence>
<dbReference type="PANTHER" id="PTHR46769">
    <property type="entry name" value="POLYCYSTIC KIDNEY AND HEPATIC DISEASE 1 (AUTOSOMAL RECESSIVE)-LIKE 1"/>
    <property type="match status" value="1"/>
</dbReference>
<dbReference type="SUPFAM" id="SSF49313">
    <property type="entry name" value="Cadherin-like"/>
    <property type="match status" value="3"/>
</dbReference>
<gene>
    <name evidence="6" type="ORF">G4L39_09915</name>
</gene>
<dbReference type="PROSITE" id="PS51820">
    <property type="entry name" value="PA14"/>
    <property type="match status" value="1"/>
</dbReference>
<dbReference type="InterPro" id="IPR052387">
    <property type="entry name" value="Fibrocystin"/>
</dbReference>
<dbReference type="SUPFAM" id="SSF56988">
    <property type="entry name" value="Anthrax protective antigen"/>
    <property type="match status" value="1"/>
</dbReference>
<evidence type="ECO:0000259" key="5">
    <source>
        <dbReference type="PROSITE" id="PS51841"/>
    </source>
</evidence>
<evidence type="ECO:0000256" key="2">
    <source>
        <dbReference type="SAM" id="Phobius"/>
    </source>
</evidence>
<sequence>MNKKPRDCRVRWIGWIEFWLLVWLWIAGPGLGRAGAVQGILREVWEGIPGTAVADLTNSPAFPNQPTSTNLVTDYFEAPVNVMDNYGQRMHGYVVPPVTGNYIFWIASDDQGELWLSTDDSPANRRLIAWVSGWTGSREWTKEPNQQSAPVRLEAGRAYYIAALQKEGWGGDNLAVRWLRPDGVDEGPIPARYLLPYGIALRTPEIMQQPTNTTVMEGQMAVFAVGLANPEMVTYRWQRNFVDLPGTQGPVLEYGPVRLLDHGAQFRVIASNSQGSVTSAVAVLMVTPDTVPPQLLGARNEGRTRVRVWFSEPMAVPGATNAAHYRLDRGRTVLSAQFGSSEAEVVLTTTELTYGERYTLTVSNLTDRAATPNPLPAGSQAVFTAYEFVPQDVGNPALAGDTVSVPGGVDVRGSGSGIGGTSDQFHFGWEEREGDFDLEVRVAGLTVPDPYVRAGLMARESLASNARFAAAFASSVQLGCFFQARSATGGVATVTAPRGGFPVNYPYTWLRLRRAGGVLTGYASLDGQVWTQLGSVTLSGLSNRLYVGFAVGSDTTNGVAYARFRDFGPTRSQLTGTVRLEREPVGPSSRTTGLIISEIMYHPTNRPDGRNLEFVELHNARSIFEELTGWRITGDIEYEFPDGFVLQAGETVVVAADPDSIRAVYGITNVLGPYRGSLPNDRGRVVLLNNAGAIRLAVEYSDQPPWPAAADGAGHSLVLARPSYGENDERAWAASELRGGSPGEMDPVVPAPEKAVVINEFLAHTDDPQLDFIELYNHSNVRVDLSGCVLTDDPTTNKFRIPDGTFIEPRGFLVWDQNQLGFALNAAGETIYLIASNGLRVLDAVRFGGQENGVSSGRTPDGSPWIRRLAWPTPGSANAPRRVEPVVINEIMYHPITENDDDEYIELHNAGGQPVDIGGWRFREGVEFTIPEGTVLGAGGYLVVARNVERLRSRYPQLNAGNSVGNYSGRLSNGGERLVLQKPDWVLRTNAMGEVSTNRIWITVGEVRYWDGGRWGFYADGGGSSLELVDPRADPMLPSSWADSDETAKAPWTTLVVTGRWDNANGNVAANRLYLGLLEAGECLVDDVEVLANGQNNVVVNGGFENGSTGWLFSGNHSTSLVVSTGAVSGASCLYVRASGDMDTGPNAIRTSLSSALAANATHVIRVKARWLAGSPQILLRVRGNGLELAGNMIVPSNLGTPGLPNSRRVANAGPAIYEVRHDPPLPDANEPVRVTCRVEDPDGVSLVRLRYRVDPSSTLTSVTMRDDGTGGDEVAGDGVYTAQLPGFSAGTLVAFRITATDRRGASSTFPAGAPAQECLIRWGDPVPFGTFAHYHLWFTAATASARTEGLDNTWRDSTLVYGNHRVIYNTGFRDKGSPYHGGRGDIAAKTPADEPLLGVQRRVFASTGNGGSEATGIRSQLAAWYAQQLGIPYLHAHYIRLYFNGSLFRPDIMEDLEEPNHDYAERWFPADGTGDLYKIAVWFEFQDNNRDFNATSATIERFVTLNNEYKLARYRWNWQRRTRDGDANNYRQFFDLVTAMNDTSTNYVPGILNLVDMEQWMRVLCFDFAMGNWDAWSYRVGQNMYLYRPRGGKWVLIPWDIDFTFGLGDGTTAALRGGHDNTMNRAYANPTFQRMNWRAYQDTINGPFRPERFQPQIDARRSILLKNGVTGLTHPSVITSWINARRAFIQSQLNAVDSPVLAITSNGGNNFTSTVPSVTLDGVAPIAVATLTVNGVPQPVTWTGVRTFRMTVPLTGVTNVLQVAGLDRLGRPVPGAETSITVYYTGEVPRPEDYVVINEIHYRPRPGEEGSAFLELYNRSMTASFDLSGYRLQGVGYTFPPGSVMPPGAYWVLVGNRARFEAVYGGGVPIFDVYPGGLDDNGERIALWRPGAEPGQEQLITDVRYSNAAPWPAHAAGGGSSLQLIDAAQGSWRVGNWWSPPTNHVNRTTPGRANAGVETLAPFPNVWINEVMPENLTGPADGAGDRDPWIELYNAGNEPVDLTGLHLTDDYGNLLKWAIPAGTTLAPKSFLVIWCDGEPGESRPGELHASFRLSPGTGRVALTRRQGAAQTPAVVDYLEYRQLSPDRSYGSYPDGEPRRRQPFVHVTPGAANNPEMPVIQVRINEFMASNTRTIADPADGDYDDWFELYNAGTNEVDLAGYYLTDNLLNPTKYRIPPGVKIPAGGFLLVWADEETHQNGQGPGLHVNFKLSASGEALGLFAPDGSVVDSFTFGPQKPDVSQGRYPDGADLPLVELSRPTPGAPNELEGGNRPPYFDPLPDLVVDEGTELRFVARAQDPDPGQTLRYELGDGAPSTASLDPATGEFRWTPDEKDGPGQYRFAIVARDDGSPSRSAVLWVNVTVREVNRPPRLAPIADVTVDEGTLLSLDLQADDPDWPPNRLTFALVSGPEGMTVSPGGALVWAVPAGTGDRTFAVTVEVADDGEPVLRDRTTFQVHVRDVPNPPEIPFIPLQQVDEGSVFELVVSAWDPDVPPAPLRFSLDVAPPGATIDPGTGRITWTTTEADGPANHVFVVRVTKDVPPFLSATRTFSVWVNEVNQPPRLLPLPVLHVREGQTFAMRALAEDDDRPAQTLRFDWATPPPGWIQLDAVSGWIYGTVPMDTGVTQAVAVVRVFDDGPGALSATQTCSLVIESRPHLVLHEIHYRPTQPGTEFVEIRNNSALRTEVLDDVWLLGSNLVYRFPAGTRLAPGAMALVVRNRTAFESYYGSGLPVVGTWTGTLGLTADRLQLARQTAGGKWEVLSEVAYEAALPWPQAANGGGASLQLVDATQDASRVANWEAVPPAPAQPWLLFTWTQPWRYDQSGVDLGEAWRAPGYDDSAWPSGPGLLYVEESGLPAPKSTPLTLGRMTYYFRTTFDHTGPVLGTRLIARLLVDDGAVVYLNGQEVLRVGLPTDVPVRYDTPANRTVGDATIETFELDSTYLRRGRNVVAAEVHQVNAGSSDIVWGMELELRPVAEPTTPGRTNSVATVLPPFPPLYLNEVGVINMTGPYDDAGEREPWVELYLAAPWPVTLDGWYLTHSVANLTRWAFPSGFTVPGFGLPLIWADGEVQESTPTSPHANFRLTQPGYVALVREQPGGPAVVDYIRIPALGVDQTYGSMPDGQGLNRSVLPEPTPGSPNAAIAAPRLEARLTPGGDGIEFVWPTQPGVRYVLQSTDDLGSPRWRDVADVVAPGDGMQFIEPRSAAQRYYRLVLP</sequence>
<evidence type="ECO:0000256" key="1">
    <source>
        <dbReference type="ARBA" id="ARBA00022729"/>
    </source>
</evidence>
<dbReference type="Pfam" id="PF08757">
    <property type="entry name" value="CotH"/>
    <property type="match status" value="1"/>
</dbReference>
<feature type="domain" description="LTD" evidence="5">
    <location>
        <begin position="749"/>
        <end position="849"/>
    </location>
</feature>
<name>A0A6M1RIZ8_9BACT</name>
<dbReference type="InterPro" id="IPR002126">
    <property type="entry name" value="Cadherin-like_dom"/>
</dbReference>
<feature type="domain" description="LTD" evidence="5">
    <location>
        <begin position="1777"/>
        <end position="1908"/>
    </location>
</feature>
<dbReference type="InterPro" id="IPR011658">
    <property type="entry name" value="PA14_dom"/>
</dbReference>
<feature type="domain" description="Cadherin" evidence="3">
    <location>
        <begin position="2287"/>
        <end position="2376"/>
    </location>
</feature>
<dbReference type="SMART" id="SM00758">
    <property type="entry name" value="PA14"/>
    <property type="match status" value="1"/>
</dbReference>
<dbReference type="Proteomes" id="UP000477311">
    <property type="component" value="Unassembled WGS sequence"/>
</dbReference>
<dbReference type="PANTHER" id="PTHR46769:SF2">
    <property type="entry name" value="FIBROCYSTIN-L ISOFORM 2 PRECURSOR-RELATED"/>
    <property type="match status" value="1"/>
</dbReference>
<dbReference type="InterPro" id="IPR037524">
    <property type="entry name" value="PA14/GLEYA"/>
</dbReference>
<reference evidence="6 7" key="1">
    <citation type="submission" date="2020-02" db="EMBL/GenBank/DDBJ databases">
        <title>Draft genome sequence of Limisphaera ngatamarikiensis NGM72.4T, a thermophilic Verrucomicrobia grouped in subdivision 3.</title>
        <authorList>
            <person name="Carere C.R."/>
            <person name="Steen J."/>
            <person name="Hugenholtz P."/>
            <person name="Stott M.B."/>
        </authorList>
    </citation>
    <scope>NUCLEOTIDE SEQUENCE [LARGE SCALE GENOMIC DNA]</scope>
    <source>
        <strain evidence="6 7">NGM72.4</strain>
    </source>
</reference>
<dbReference type="PROSITE" id="PS51841">
    <property type="entry name" value="LTD"/>
    <property type="match status" value="7"/>
</dbReference>
<dbReference type="Pfam" id="PF07691">
    <property type="entry name" value="PA14"/>
    <property type="match status" value="1"/>
</dbReference>
<dbReference type="GO" id="GO:0007156">
    <property type="term" value="P:homophilic cell adhesion via plasma membrane adhesion molecules"/>
    <property type="evidence" value="ECO:0007669"/>
    <property type="project" value="InterPro"/>
</dbReference>
<feature type="domain" description="LTD" evidence="5">
    <location>
        <begin position="2979"/>
        <end position="3109"/>
    </location>
</feature>
<dbReference type="InterPro" id="IPR014755">
    <property type="entry name" value="Cu-Rt/internalin_Ig-like"/>
</dbReference>
<feature type="domain" description="LTD" evidence="5">
    <location>
        <begin position="1955"/>
        <end position="2083"/>
    </location>
</feature>
<organism evidence="6 7">
    <name type="scientific">Limisphaera ngatamarikiensis</name>
    <dbReference type="NCBI Taxonomy" id="1324935"/>
    <lineage>
        <taxon>Bacteria</taxon>
        <taxon>Pseudomonadati</taxon>
        <taxon>Verrucomicrobiota</taxon>
        <taxon>Verrucomicrobiia</taxon>
        <taxon>Limisphaerales</taxon>
        <taxon>Limisphaeraceae</taxon>
        <taxon>Limisphaera</taxon>
    </lineage>
</organism>
<dbReference type="EMBL" id="JAAKYA010000066">
    <property type="protein sequence ID" value="NGO39706.1"/>
    <property type="molecule type" value="Genomic_DNA"/>
</dbReference>
<dbReference type="InterPro" id="IPR001322">
    <property type="entry name" value="Lamin_tail_dom"/>
</dbReference>
<evidence type="ECO:0000313" key="7">
    <source>
        <dbReference type="Proteomes" id="UP000477311"/>
    </source>
</evidence>
<dbReference type="Pfam" id="PF05345">
    <property type="entry name" value="He_PIG"/>
    <property type="match status" value="1"/>
</dbReference>
<dbReference type="InterPro" id="IPR036415">
    <property type="entry name" value="Lamin_tail_dom_sf"/>
</dbReference>
<keyword evidence="1" id="KW-0732">Signal</keyword>
<feature type="transmembrane region" description="Helical" evidence="2">
    <location>
        <begin position="12"/>
        <end position="32"/>
    </location>
</feature>
<dbReference type="Gene3D" id="2.60.40.10">
    <property type="entry name" value="Immunoglobulins"/>
    <property type="match status" value="5"/>
</dbReference>
<dbReference type="InterPro" id="IPR036179">
    <property type="entry name" value="Ig-like_dom_sf"/>
</dbReference>
<feature type="domain" description="LTD" evidence="5">
    <location>
        <begin position="873"/>
        <end position="1003"/>
    </location>
</feature>
<proteinExistence type="predicted"/>
<dbReference type="Pfam" id="PF00932">
    <property type="entry name" value="LTD"/>
    <property type="match status" value="6"/>
</dbReference>
<dbReference type="GO" id="GO:0016020">
    <property type="term" value="C:membrane"/>
    <property type="evidence" value="ECO:0007669"/>
    <property type="project" value="InterPro"/>
</dbReference>
<evidence type="ECO:0000313" key="6">
    <source>
        <dbReference type="EMBL" id="NGO39706.1"/>
    </source>
</evidence>
<dbReference type="PROSITE" id="PS50268">
    <property type="entry name" value="CADHERIN_2"/>
    <property type="match status" value="1"/>
</dbReference>
<dbReference type="InterPro" id="IPR015919">
    <property type="entry name" value="Cadherin-like_sf"/>
</dbReference>
<keyword evidence="2" id="KW-0812">Transmembrane</keyword>
<dbReference type="SUPFAM" id="SSF48726">
    <property type="entry name" value="Immunoglobulin"/>
    <property type="match status" value="1"/>
</dbReference>
<dbReference type="Gene3D" id="2.60.120.260">
    <property type="entry name" value="Galactose-binding domain-like"/>
    <property type="match status" value="2"/>
</dbReference>
<feature type="domain" description="PA14" evidence="4">
    <location>
        <begin position="35"/>
        <end position="193"/>
    </location>
</feature>
<dbReference type="InterPro" id="IPR013783">
    <property type="entry name" value="Ig-like_fold"/>
</dbReference>